<accession>A0A7K0K3W9</accession>
<dbReference type="InterPro" id="IPR039564">
    <property type="entry name" value="Peptidase_C39-like"/>
</dbReference>
<feature type="signal peptide" evidence="1">
    <location>
        <begin position="1"/>
        <end position="26"/>
    </location>
</feature>
<evidence type="ECO:0000259" key="2">
    <source>
        <dbReference type="Pfam" id="PF13529"/>
    </source>
</evidence>
<dbReference type="Pfam" id="PF13529">
    <property type="entry name" value="Peptidase_C39_2"/>
    <property type="match status" value="1"/>
</dbReference>
<gene>
    <name evidence="3" type="ORF">FYJ63_07735</name>
</gene>
<dbReference type="Proteomes" id="UP000442535">
    <property type="component" value="Unassembled WGS sequence"/>
</dbReference>
<dbReference type="EMBL" id="VUMY01000013">
    <property type="protein sequence ID" value="MST50124.1"/>
    <property type="molecule type" value="Genomic_DNA"/>
</dbReference>
<proteinExistence type="predicted"/>
<protein>
    <recommendedName>
        <fullName evidence="2">Peptidase C39-like domain-containing protein</fullName>
    </recommendedName>
</protein>
<keyword evidence="1" id="KW-0732">Signal</keyword>
<evidence type="ECO:0000256" key="1">
    <source>
        <dbReference type="SAM" id="SignalP"/>
    </source>
</evidence>
<dbReference type="Gene3D" id="3.90.70.10">
    <property type="entry name" value="Cysteine proteinases"/>
    <property type="match status" value="1"/>
</dbReference>
<sequence length="291" mass="31070">MSVLVKSKVFLVTAVLIAGGGTVAFADNTGDSPEIGSAFTDATGAIPKEASALEDYSKNSKMTASEAASFLDKLQLAVDGGALNLEEARSEASKEGLELRGTSLRANPDFPYSRVLSNTPYVSQGQNGIYCGPASGTMIARQWGKNISMATMASYMQTDHYRMTDWNQGQFVSGLNRALKYSFYAQHNSPSVAGMNAAFQATVGHYGRPIAADMVEFRGSHLTYNNHAEPANAARGHWIVGYGYSSNGTVGIWYDPGAAYLNNHGSIGVRTSFTASNSFMQQFATANGIVY</sequence>
<name>A0A7K0K3W9_9ACTO</name>
<dbReference type="RefSeq" id="WP_154545466.1">
    <property type="nucleotide sequence ID" value="NZ_VUMY01000013.1"/>
</dbReference>
<organism evidence="3 4">
    <name type="scientific">Mobiluncus porci</name>
    <dbReference type="NCBI Taxonomy" id="2652278"/>
    <lineage>
        <taxon>Bacteria</taxon>
        <taxon>Bacillati</taxon>
        <taxon>Actinomycetota</taxon>
        <taxon>Actinomycetes</taxon>
        <taxon>Actinomycetales</taxon>
        <taxon>Actinomycetaceae</taxon>
        <taxon>Mobiluncus</taxon>
    </lineage>
</organism>
<dbReference type="AlphaFoldDB" id="A0A7K0K3W9"/>
<reference evidence="3 4" key="1">
    <citation type="submission" date="2019-08" db="EMBL/GenBank/DDBJ databases">
        <title>In-depth cultivation of the pig gut microbiome towards novel bacterial diversity and tailored functional studies.</title>
        <authorList>
            <person name="Wylensek D."/>
            <person name="Hitch T.C.A."/>
            <person name="Clavel T."/>
        </authorList>
    </citation>
    <scope>NUCLEOTIDE SEQUENCE [LARGE SCALE GENOMIC DNA]</scope>
    <source>
        <strain evidence="3 4">RF-GAM-744-WT-7</strain>
    </source>
</reference>
<comment type="caution">
    <text evidence="3">The sequence shown here is derived from an EMBL/GenBank/DDBJ whole genome shotgun (WGS) entry which is preliminary data.</text>
</comment>
<feature type="domain" description="Peptidase C39-like" evidence="2">
    <location>
        <begin position="118"/>
        <end position="256"/>
    </location>
</feature>
<evidence type="ECO:0000313" key="3">
    <source>
        <dbReference type="EMBL" id="MST50124.1"/>
    </source>
</evidence>
<evidence type="ECO:0000313" key="4">
    <source>
        <dbReference type="Proteomes" id="UP000442535"/>
    </source>
</evidence>
<feature type="chain" id="PRO_5029696297" description="Peptidase C39-like domain-containing protein" evidence="1">
    <location>
        <begin position="27"/>
        <end position="291"/>
    </location>
</feature>
<keyword evidence="4" id="KW-1185">Reference proteome</keyword>